<dbReference type="GO" id="GO:0006355">
    <property type="term" value="P:regulation of DNA-templated transcription"/>
    <property type="evidence" value="ECO:0007669"/>
    <property type="project" value="UniProtKB-ARBA"/>
</dbReference>
<keyword evidence="4 5" id="KW-0539">Nucleus</keyword>
<evidence type="ECO:0000256" key="5">
    <source>
        <dbReference type="RuleBase" id="RU369104"/>
    </source>
</evidence>
<comment type="caution">
    <text evidence="8">The sequence shown here is derived from an EMBL/GenBank/DDBJ whole genome shotgun (WGS) entry which is preliminary data.</text>
</comment>
<evidence type="ECO:0000259" key="7">
    <source>
        <dbReference type="PROSITE" id="PS50888"/>
    </source>
</evidence>
<dbReference type="EMBL" id="JBANAX010000807">
    <property type="protein sequence ID" value="KAL1192845.1"/>
    <property type="molecule type" value="Genomic_DNA"/>
</dbReference>
<dbReference type="Pfam" id="PF00010">
    <property type="entry name" value="HLH"/>
    <property type="match status" value="1"/>
</dbReference>
<dbReference type="InterPro" id="IPR011598">
    <property type="entry name" value="bHLH_dom"/>
</dbReference>
<evidence type="ECO:0000313" key="8">
    <source>
        <dbReference type="EMBL" id="KAL1192845.1"/>
    </source>
</evidence>
<feature type="domain" description="BHLH" evidence="7">
    <location>
        <begin position="334"/>
        <end position="383"/>
    </location>
</feature>
<dbReference type="InterPro" id="IPR025610">
    <property type="entry name" value="MYC/MYB_N"/>
</dbReference>
<dbReference type="InterPro" id="IPR045084">
    <property type="entry name" value="AIB/MYC-like"/>
</dbReference>
<keyword evidence="6" id="KW-0175">Coiled coil</keyword>
<dbReference type="Pfam" id="PF14215">
    <property type="entry name" value="bHLH-MYC_N"/>
    <property type="match status" value="1"/>
</dbReference>
<dbReference type="PANTHER" id="PTHR11514">
    <property type="entry name" value="MYC"/>
    <property type="match status" value="1"/>
</dbReference>
<dbReference type="Proteomes" id="UP001558713">
    <property type="component" value="Unassembled WGS sequence"/>
</dbReference>
<accession>A0ABD0ZDU9</accession>
<keyword evidence="3 5" id="KW-0804">Transcription</keyword>
<dbReference type="GO" id="GO:0005634">
    <property type="term" value="C:nucleus"/>
    <property type="evidence" value="ECO:0007669"/>
    <property type="project" value="UniProtKB-SubCell"/>
</dbReference>
<keyword evidence="9" id="KW-1185">Reference proteome</keyword>
<comment type="subcellular location">
    <subcellularLocation>
        <location evidence="1 5">Nucleus</location>
    </subcellularLocation>
</comment>
<dbReference type="SMART" id="SM00353">
    <property type="entry name" value="HLH"/>
    <property type="match status" value="1"/>
</dbReference>
<dbReference type="InterPro" id="IPR036638">
    <property type="entry name" value="HLH_DNA-bd_sf"/>
</dbReference>
<evidence type="ECO:0000256" key="1">
    <source>
        <dbReference type="ARBA" id="ARBA00004123"/>
    </source>
</evidence>
<sequence>MFLYKLETNFKYSDNRERQTQTDNLSMSEAHFTSDLLPPLPPVNLSLETPLHKRLQAVLNGTHETWTYAIFWKPSYYNFSGESVLKWGDGFYNGKEEMTRQRKKKTSPMSPVEKERRSKVIGEVRAMISDEAFPVVEEDFDDAEDDVEMTDTEWFYLVSMTWSFSSGSGLAGKAFTTYNPVWVTGSDQIYGSGCDRAKQGADSGLQTIVCIPSHNGVLELGSTEEIRSNLDLFNKIRFLFNFEGSKYISGSPNSDPNPSLVYPQLHNNLNFSTSHYTLARVTSSDYVKQFSENCYPNYSLGHIHTKDDKTIDVKLKPEIKRAKKRGRKPADVREGSLDHVEVERMRREKLNQRFFILREVVPNVSKMDKTSLLDGAICYINELRRKVETLELEKNLIQIQLDEVKEIIRENTVSKDEENRLEQIEMKIQVKIMGSDGMIIMESSKRKHHGARFMNALMDLEVEVNHASISVIKDLMILQANVKMGLRVYEQEQLRAMLISKINYG</sequence>
<evidence type="ECO:0000256" key="4">
    <source>
        <dbReference type="ARBA" id="ARBA00023242"/>
    </source>
</evidence>
<dbReference type="AlphaFoldDB" id="A0ABD0ZDU9"/>
<proteinExistence type="predicted"/>
<evidence type="ECO:0000256" key="3">
    <source>
        <dbReference type="ARBA" id="ARBA00023163"/>
    </source>
</evidence>
<evidence type="ECO:0000256" key="6">
    <source>
        <dbReference type="SAM" id="Coils"/>
    </source>
</evidence>
<evidence type="ECO:0000313" key="9">
    <source>
        <dbReference type="Proteomes" id="UP001558713"/>
    </source>
</evidence>
<reference evidence="8 9" key="1">
    <citation type="submission" date="2024-04" db="EMBL/GenBank/DDBJ databases">
        <title>Genome assembly C_amara_ONT_v2.</title>
        <authorList>
            <person name="Yant L."/>
            <person name="Moore C."/>
            <person name="Slenker M."/>
        </authorList>
    </citation>
    <scope>NUCLEOTIDE SEQUENCE [LARGE SCALE GENOMIC DNA]</scope>
    <source>
        <tissue evidence="8">Leaf</tissue>
    </source>
</reference>
<evidence type="ECO:0000256" key="2">
    <source>
        <dbReference type="ARBA" id="ARBA00023015"/>
    </source>
</evidence>
<gene>
    <name evidence="8" type="ORF">V5N11_009318</name>
</gene>
<name>A0ABD0ZDU9_CARAN</name>
<dbReference type="PANTHER" id="PTHR11514:SF133">
    <property type="entry name" value="TRANSCRIPTION FACTOR BHLH28"/>
    <property type="match status" value="1"/>
</dbReference>
<feature type="coiled-coil region" evidence="6">
    <location>
        <begin position="373"/>
        <end position="407"/>
    </location>
</feature>
<keyword evidence="2 5" id="KW-0805">Transcription regulation</keyword>
<dbReference type="PROSITE" id="PS50888">
    <property type="entry name" value="BHLH"/>
    <property type="match status" value="1"/>
</dbReference>
<organism evidence="8 9">
    <name type="scientific">Cardamine amara subsp. amara</name>
    <dbReference type="NCBI Taxonomy" id="228776"/>
    <lineage>
        <taxon>Eukaryota</taxon>
        <taxon>Viridiplantae</taxon>
        <taxon>Streptophyta</taxon>
        <taxon>Embryophyta</taxon>
        <taxon>Tracheophyta</taxon>
        <taxon>Spermatophyta</taxon>
        <taxon>Magnoliopsida</taxon>
        <taxon>eudicotyledons</taxon>
        <taxon>Gunneridae</taxon>
        <taxon>Pentapetalae</taxon>
        <taxon>rosids</taxon>
        <taxon>malvids</taxon>
        <taxon>Brassicales</taxon>
        <taxon>Brassicaceae</taxon>
        <taxon>Cardamineae</taxon>
        <taxon>Cardamine</taxon>
    </lineage>
</organism>
<protein>
    <recommendedName>
        <fullName evidence="5">Transcription factor</fullName>
        <shortName evidence="5">bHLH transcription factor</shortName>
    </recommendedName>
    <alternativeName>
        <fullName evidence="5">Basic helix-loop-helix protein</fullName>
    </alternativeName>
</protein>
<dbReference type="Gene3D" id="4.10.280.10">
    <property type="entry name" value="Helix-loop-helix DNA-binding domain"/>
    <property type="match status" value="1"/>
</dbReference>
<dbReference type="SUPFAM" id="SSF47459">
    <property type="entry name" value="HLH, helix-loop-helix DNA-binding domain"/>
    <property type="match status" value="1"/>
</dbReference>